<protein>
    <submittedName>
        <fullName evidence="1">Distal tail protein</fullName>
    </submittedName>
</protein>
<dbReference type="EMBL" id="BK015350">
    <property type="protein sequence ID" value="DAE02691.1"/>
    <property type="molecule type" value="Genomic_DNA"/>
</dbReference>
<evidence type="ECO:0000313" key="1">
    <source>
        <dbReference type="EMBL" id="DAE02691.1"/>
    </source>
</evidence>
<name>A0A8S5P8D7_9CAUD</name>
<organism evidence="1">
    <name type="scientific">Siphoviridae sp. ctGiO6</name>
    <dbReference type="NCBI Taxonomy" id="2825415"/>
    <lineage>
        <taxon>Viruses</taxon>
        <taxon>Duplodnaviria</taxon>
        <taxon>Heunggongvirae</taxon>
        <taxon>Uroviricota</taxon>
        <taxon>Caudoviricetes</taxon>
    </lineage>
</organism>
<reference evidence="1" key="1">
    <citation type="journal article" date="2021" name="Proc. Natl. Acad. Sci. U.S.A.">
        <title>A Catalog of Tens of Thousands of Viruses from Human Metagenomes Reveals Hidden Associations with Chronic Diseases.</title>
        <authorList>
            <person name="Tisza M.J."/>
            <person name="Buck C.B."/>
        </authorList>
    </citation>
    <scope>NUCLEOTIDE SEQUENCE</scope>
    <source>
        <strain evidence="1">CtGiO6</strain>
    </source>
</reference>
<accession>A0A8S5P8D7</accession>
<proteinExistence type="predicted"/>
<sequence length="232" mass="26310">MEYMIINGFNTSTIPNCVVTDFGEVEAAKPKVSETATLFGVNGDYRVLDGAYESYERTFVFYLPRTVDPSKIVERFQPNDNTLEFSYQLGSLFYADFVSAKYMPQGMHVWKLEIKLSMQPFRYQKDVVPLVFTASSNINNPGSVYSEPVIEIEGDGDISLTIGRTTMHLTIRQKVTIDCRHKKQNIYNAEGAVQNTLRKRGGFFELAVGNNGLVFTGAVRKVTVRPNWRYIL</sequence>